<dbReference type="EMBL" id="BEYQ01000010">
    <property type="protein sequence ID" value="GBD54039.1"/>
    <property type="molecule type" value="Genomic_DNA"/>
</dbReference>
<dbReference type="InterPro" id="IPR036388">
    <property type="entry name" value="WH-like_DNA-bd_sf"/>
</dbReference>
<dbReference type="InterPro" id="IPR009057">
    <property type="entry name" value="Homeodomain-like_sf"/>
</dbReference>
<reference evidence="2" key="1">
    <citation type="submission" date="2017-12" db="EMBL/GenBank/DDBJ databases">
        <title>Improved Draft Genome Sequence of Microcystis aeruginosa NIES-298, a Microcystin-Producing Cyanobacterium from Lake Kasumigaura, Japan.</title>
        <authorList>
            <person name="Yamaguchi H."/>
            <person name="Suzuki S."/>
            <person name="Kawachi M."/>
        </authorList>
    </citation>
    <scope>NUCLEOTIDE SEQUENCE [LARGE SCALE GENOMIC DNA]</scope>
    <source>
        <strain evidence="2">NIES-298</strain>
    </source>
</reference>
<gene>
    <name evidence="1" type="ORF">BGM30_31320</name>
</gene>
<sequence>MALASNGQTAIIRTERGLTIADTRITLYDVIDYLKAQYPPKFIRDAFNLTDAQIHAALSYIETHRTEVEAEYQEVLKTAAETKQFWEERNRERFARIAATPPRPGYEAVRAKLQERRAKREAKKQ</sequence>
<accession>A0A2H6BV49</accession>
<protein>
    <submittedName>
        <fullName evidence="1">Uncharacterized protein</fullName>
    </submittedName>
</protein>
<proteinExistence type="predicted"/>
<dbReference type="SUPFAM" id="SSF46689">
    <property type="entry name" value="Homeodomain-like"/>
    <property type="match status" value="1"/>
</dbReference>
<evidence type="ECO:0000313" key="2">
    <source>
        <dbReference type="Proteomes" id="UP000236321"/>
    </source>
</evidence>
<name>A0A2H6BV49_MICAE</name>
<comment type="caution">
    <text evidence="1">The sequence shown here is derived from an EMBL/GenBank/DDBJ whole genome shotgun (WGS) entry which is preliminary data.</text>
</comment>
<organism evidence="1 2">
    <name type="scientific">Microcystis aeruginosa NIES-298</name>
    <dbReference type="NCBI Taxonomy" id="449468"/>
    <lineage>
        <taxon>Bacteria</taxon>
        <taxon>Bacillati</taxon>
        <taxon>Cyanobacteriota</taxon>
        <taxon>Cyanophyceae</taxon>
        <taxon>Oscillatoriophycideae</taxon>
        <taxon>Chroococcales</taxon>
        <taxon>Microcystaceae</taxon>
        <taxon>Microcystis</taxon>
    </lineage>
</organism>
<evidence type="ECO:0000313" key="1">
    <source>
        <dbReference type="EMBL" id="GBD54039.1"/>
    </source>
</evidence>
<dbReference type="Proteomes" id="UP000236321">
    <property type="component" value="Unassembled WGS sequence"/>
</dbReference>
<dbReference type="Pfam" id="PF04255">
    <property type="entry name" value="DUF433"/>
    <property type="match status" value="1"/>
</dbReference>
<dbReference type="RefSeq" id="WP_002778608.1">
    <property type="nucleotide sequence ID" value="NZ_BEIU01000006.1"/>
</dbReference>
<dbReference type="InterPro" id="IPR007367">
    <property type="entry name" value="DUF433"/>
</dbReference>
<dbReference type="Gene3D" id="1.10.10.10">
    <property type="entry name" value="Winged helix-like DNA-binding domain superfamily/Winged helix DNA-binding domain"/>
    <property type="match status" value="1"/>
</dbReference>
<dbReference type="AlphaFoldDB" id="A0A2H6BV49"/>